<dbReference type="EMBL" id="UZAL01029220">
    <property type="protein sequence ID" value="VDP46728.1"/>
    <property type="molecule type" value="Genomic_DNA"/>
</dbReference>
<proteinExistence type="predicted"/>
<name>A0A3P8EJ52_9TREM</name>
<dbReference type="Proteomes" id="UP000269396">
    <property type="component" value="Unassembled WGS sequence"/>
</dbReference>
<protein>
    <submittedName>
        <fullName evidence="1">Uncharacterized protein</fullName>
    </submittedName>
</protein>
<keyword evidence="2" id="KW-1185">Reference proteome</keyword>
<sequence>MVAAPDIRFSSTQFLNQHPSHEKVVSRTCLLVVVCTWLLESISRGRAESLHSLSYQGHLGAIPNCALIY</sequence>
<accession>A0A3P8EJ52</accession>
<evidence type="ECO:0000313" key="2">
    <source>
        <dbReference type="Proteomes" id="UP000269396"/>
    </source>
</evidence>
<organism evidence="1 2">
    <name type="scientific">Schistosoma mattheei</name>
    <dbReference type="NCBI Taxonomy" id="31246"/>
    <lineage>
        <taxon>Eukaryota</taxon>
        <taxon>Metazoa</taxon>
        <taxon>Spiralia</taxon>
        <taxon>Lophotrochozoa</taxon>
        <taxon>Platyhelminthes</taxon>
        <taxon>Trematoda</taxon>
        <taxon>Digenea</taxon>
        <taxon>Strigeidida</taxon>
        <taxon>Schistosomatoidea</taxon>
        <taxon>Schistosomatidae</taxon>
        <taxon>Schistosoma</taxon>
    </lineage>
</organism>
<evidence type="ECO:0000313" key="1">
    <source>
        <dbReference type="EMBL" id="VDP46728.1"/>
    </source>
</evidence>
<gene>
    <name evidence="1" type="ORF">SMTD_LOCUS8843</name>
</gene>
<dbReference type="AlphaFoldDB" id="A0A3P8EJ52"/>
<reference evidence="1 2" key="1">
    <citation type="submission" date="2018-11" db="EMBL/GenBank/DDBJ databases">
        <authorList>
            <consortium name="Pathogen Informatics"/>
        </authorList>
    </citation>
    <scope>NUCLEOTIDE SEQUENCE [LARGE SCALE GENOMIC DNA]</scope>
    <source>
        <strain>Denwood</strain>
        <strain evidence="2">Zambia</strain>
    </source>
</reference>